<organism evidence="1 2">
    <name type="scientific">Cinchona calisaya</name>
    <dbReference type="NCBI Taxonomy" id="153742"/>
    <lineage>
        <taxon>Eukaryota</taxon>
        <taxon>Viridiplantae</taxon>
        <taxon>Streptophyta</taxon>
        <taxon>Embryophyta</taxon>
        <taxon>Tracheophyta</taxon>
        <taxon>Spermatophyta</taxon>
        <taxon>Magnoliopsida</taxon>
        <taxon>eudicotyledons</taxon>
        <taxon>Gunneridae</taxon>
        <taxon>Pentapetalae</taxon>
        <taxon>asterids</taxon>
        <taxon>lamiids</taxon>
        <taxon>Gentianales</taxon>
        <taxon>Rubiaceae</taxon>
        <taxon>Cinchonoideae</taxon>
        <taxon>Cinchoneae</taxon>
        <taxon>Cinchona</taxon>
    </lineage>
</organism>
<reference evidence="1 2" key="1">
    <citation type="submission" date="2024-11" db="EMBL/GenBank/DDBJ databases">
        <title>A near-complete genome assembly of Cinchona calisaya.</title>
        <authorList>
            <person name="Lian D.C."/>
            <person name="Zhao X.W."/>
            <person name="Wei L."/>
        </authorList>
    </citation>
    <scope>NUCLEOTIDE SEQUENCE [LARGE SCALE GENOMIC DNA]</scope>
    <source>
        <tissue evidence="1">Nenye</tissue>
    </source>
</reference>
<sequence length="89" mass="10116">MPRSRFFHPPSAFGQRLIVAGPEECLLCLESCLRNAFYVLNLGRSRRLQSSRPRVMGRLLVNQPTAFRLRLIAAAPEECPLYLESQLEG</sequence>
<dbReference type="AlphaFoldDB" id="A0ABD2Z000"/>
<accession>A0ABD2Z000</accession>
<dbReference type="EMBL" id="JBJUIK010000011">
    <property type="protein sequence ID" value="KAL3512141.1"/>
    <property type="molecule type" value="Genomic_DNA"/>
</dbReference>
<comment type="caution">
    <text evidence="1">The sequence shown here is derived from an EMBL/GenBank/DDBJ whole genome shotgun (WGS) entry which is preliminary data.</text>
</comment>
<proteinExistence type="predicted"/>
<dbReference type="Proteomes" id="UP001630127">
    <property type="component" value="Unassembled WGS sequence"/>
</dbReference>
<evidence type="ECO:0000313" key="2">
    <source>
        <dbReference type="Proteomes" id="UP001630127"/>
    </source>
</evidence>
<protein>
    <submittedName>
        <fullName evidence="1">Uncharacterized protein</fullName>
    </submittedName>
</protein>
<evidence type="ECO:0000313" key="1">
    <source>
        <dbReference type="EMBL" id="KAL3512141.1"/>
    </source>
</evidence>
<keyword evidence="2" id="KW-1185">Reference proteome</keyword>
<gene>
    <name evidence="1" type="ORF">ACH5RR_024858</name>
</gene>
<name>A0ABD2Z000_9GENT</name>